<dbReference type="Proteomes" id="UP000813824">
    <property type="component" value="Unassembled WGS sequence"/>
</dbReference>
<evidence type="ECO:0000313" key="4">
    <source>
        <dbReference type="Proteomes" id="UP000813824"/>
    </source>
</evidence>
<feature type="compositionally biased region" description="Polar residues" evidence="1">
    <location>
        <begin position="76"/>
        <end position="94"/>
    </location>
</feature>
<keyword evidence="4" id="KW-1185">Reference proteome</keyword>
<comment type="caution">
    <text evidence="3">The sequence shown here is derived from an EMBL/GenBank/DDBJ whole genome shotgun (WGS) entry which is preliminary data.</text>
</comment>
<evidence type="ECO:0000256" key="2">
    <source>
        <dbReference type="SAM" id="Phobius"/>
    </source>
</evidence>
<dbReference type="OrthoDB" id="2559326at2759"/>
<organism evidence="3 4">
    <name type="scientific">Cristinia sonorae</name>
    <dbReference type="NCBI Taxonomy" id="1940300"/>
    <lineage>
        <taxon>Eukaryota</taxon>
        <taxon>Fungi</taxon>
        <taxon>Dikarya</taxon>
        <taxon>Basidiomycota</taxon>
        <taxon>Agaricomycotina</taxon>
        <taxon>Agaricomycetes</taxon>
        <taxon>Agaricomycetidae</taxon>
        <taxon>Agaricales</taxon>
        <taxon>Pleurotineae</taxon>
        <taxon>Stephanosporaceae</taxon>
        <taxon>Cristinia</taxon>
    </lineage>
</organism>
<protein>
    <submittedName>
        <fullName evidence="3">Uncharacterized protein</fullName>
    </submittedName>
</protein>
<evidence type="ECO:0000256" key="1">
    <source>
        <dbReference type="SAM" id="MobiDB-lite"/>
    </source>
</evidence>
<sequence>MNTARSSALGWGSLVLAAGVSYMWARKGIDERRKEQEAAGTRSTEKLDWRARIERDATTHSATSPTSEVGKPPSIDNISSDGSGAPSSTKTASS</sequence>
<dbReference type="EMBL" id="JAEVFJ010000008">
    <property type="protein sequence ID" value="KAH8103069.1"/>
    <property type="molecule type" value="Genomic_DNA"/>
</dbReference>
<proteinExistence type="predicted"/>
<feature type="region of interest" description="Disordered" evidence="1">
    <location>
        <begin position="30"/>
        <end position="94"/>
    </location>
</feature>
<keyword evidence="2" id="KW-0812">Transmembrane</keyword>
<evidence type="ECO:0000313" key="3">
    <source>
        <dbReference type="EMBL" id="KAH8103069.1"/>
    </source>
</evidence>
<gene>
    <name evidence="3" type="ORF">BXZ70DRAFT_1006235</name>
</gene>
<name>A0A8K0UTJ5_9AGAR</name>
<dbReference type="PANTHER" id="PTHR41800:SF1">
    <property type="entry name" value="EXPRESSED PROTEIN"/>
    <property type="match status" value="1"/>
</dbReference>
<feature type="transmembrane region" description="Helical" evidence="2">
    <location>
        <begin position="6"/>
        <end position="25"/>
    </location>
</feature>
<dbReference type="AlphaFoldDB" id="A0A8K0UTJ5"/>
<dbReference type="InterPro" id="IPR031833">
    <property type="entry name" value="DUF4748"/>
</dbReference>
<feature type="compositionally biased region" description="Basic and acidic residues" evidence="1">
    <location>
        <begin position="30"/>
        <end position="58"/>
    </location>
</feature>
<accession>A0A8K0UTJ5</accession>
<dbReference type="PANTHER" id="PTHR41800">
    <property type="entry name" value="EXPRESSED PROTEIN"/>
    <property type="match status" value="1"/>
</dbReference>
<keyword evidence="2" id="KW-1133">Transmembrane helix</keyword>
<dbReference type="Pfam" id="PF15932">
    <property type="entry name" value="DUF4748"/>
    <property type="match status" value="1"/>
</dbReference>
<reference evidence="3" key="1">
    <citation type="journal article" date="2021" name="New Phytol.">
        <title>Evolutionary innovations through gain and loss of genes in the ectomycorrhizal Boletales.</title>
        <authorList>
            <person name="Wu G."/>
            <person name="Miyauchi S."/>
            <person name="Morin E."/>
            <person name="Kuo A."/>
            <person name="Drula E."/>
            <person name="Varga T."/>
            <person name="Kohler A."/>
            <person name="Feng B."/>
            <person name="Cao Y."/>
            <person name="Lipzen A."/>
            <person name="Daum C."/>
            <person name="Hundley H."/>
            <person name="Pangilinan J."/>
            <person name="Johnson J."/>
            <person name="Barry K."/>
            <person name="LaButti K."/>
            <person name="Ng V."/>
            <person name="Ahrendt S."/>
            <person name="Min B."/>
            <person name="Choi I.G."/>
            <person name="Park H."/>
            <person name="Plett J.M."/>
            <person name="Magnuson J."/>
            <person name="Spatafora J.W."/>
            <person name="Nagy L.G."/>
            <person name="Henrissat B."/>
            <person name="Grigoriev I.V."/>
            <person name="Yang Z.L."/>
            <person name="Xu J."/>
            <person name="Martin F.M."/>
        </authorList>
    </citation>
    <scope>NUCLEOTIDE SEQUENCE</scope>
    <source>
        <strain evidence="3">KKN 215</strain>
    </source>
</reference>
<keyword evidence="2" id="KW-0472">Membrane</keyword>